<reference evidence="9 10" key="1">
    <citation type="submission" date="2016-09" db="EMBL/GenBank/DDBJ databases">
        <title>Draft Genome Sequence of four Alteromonas macleodii strains isolated from copper coupons and grown long-term at elevated copper levels.</title>
        <authorList>
            <person name="Cusick K."/>
            <person name="Dale J."/>
            <person name="Little B."/>
            <person name="Biffinger J."/>
        </authorList>
    </citation>
    <scope>NUCLEOTIDE SEQUENCE [LARGE SCALE GENOMIC DNA]</scope>
    <source>
        <strain evidence="9 10">KCP01</strain>
    </source>
</reference>
<feature type="transmembrane region" description="Helical" evidence="7">
    <location>
        <begin position="115"/>
        <end position="140"/>
    </location>
</feature>
<keyword evidence="3" id="KW-1003">Cell membrane</keyword>
<dbReference type="CDD" id="cd06261">
    <property type="entry name" value="TM_PBP2"/>
    <property type="match status" value="1"/>
</dbReference>
<dbReference type="EMBL" id="MIPY01000058">
    <property type="protein sequence ID" value="OES24804.1"/>
    <property type="molecule type" value="Genomic_DNA"/>
</dbReference>
<evidence type="ECO:0000256" key="6">
    <source>
        <dbReference type="ARBA" id="ARBA00023136"/>
    </source>
</evidence>
<evidence type="ECO:0000313" key="10">
    <source>
        <dbReference type="Proteomes" id="UP000095392"/>
    </source>
</evidence>
<keyword evidence="2 7" id="KW-0813">Transport</keyword>
<evidence type="ECO:0000313" key="9">
    <source>
        <dbReference type="EMBL" id="OES24804.1"/>
    </source>
</evidence>
<dbReference type="PANTHER" id="PTHR30151:SF0">
    <property type="entry name" value="ABC TRANSPORTER PERMEASE PROTEIN MJ0413-RELATED"/>
    <property type="match status" value="1"/>
</dbReference>
<dbReference type="InterPro" id="IPR035906">
    <property type="entry name" value="MetI-like_sf"/>
</dbReference>
<keyword evidence="6 7" id="KW-0472">Membrane</keyword>
<feature type="transmembrane region" description="Helical" evidence="7">
    <location>
        <begin position="242"/>
        <end position="264"/>
    </location>
</feature>
<evidence type="ECO:0000256" key="5">
    <source>
        <dbReference type="ARBA" id="ARBA00022989"/>
    </source>
</evidence>
<dbReference type="PANTHER" id="PTHR30151">
    <property type="entry name" value="ALKANE SULFONATE ABC TRANSPORTER-RELATED, MEMBRANE SUBUNIT"/>
    <property type="match status" value="1"/>
</dbReference>
<comment type="subcellular location">
    <subcellularLocation>
        <location evidence="1 7">Cell membrane</location>
        <topology evidence="1 7">Multi-pass membrane protein</topology>
    </subcellularLocation>
</comment>
<dbReference type="PROSITE" id="PS50928">
    <property type="entry name" value="ABC_TM1"/>
    <property type="match status" value="1"/>
</dbReference>
<evidence type="ECO:0000256" key="4">
    <source>
        <dbReference type="ARBA" id="ARBA00022692"/>
    </source>
</evidence>
<dbReference type="RefSeq" id="WP_069945311.1">
    <property type="nucleotide sequence ID" value="NZ_MIPW01000063.1"/>
</dbReference>
<dbReference type="Pfam" id="PF00528">
    <property type="entry name" value="BPD_transp_1"/>
    <property type="match status" value="1"/>
</dbReference>
<dbReference type="GO" id="GO:0005886">
    <property type="term" value="C:plasma membrane"/>
    <property type="evidence" value="ECO:0007669"/>
    <property type="project" value="UniProtKB-SubCell"/>
</dbReference>
<feature type="transmembrane region" description="Helical" evidence="7">
    <location>
        <begin position="146"/>
        <end position="165"/>
    </location>
</feature>
<feature type="transmembrane region" description="Helical" evidence="7">
    <location>
        <begin position="202"/>
        <end position="222"/>
    </location>
</feature>
<accession>A0AB36FN63</accession>
<sequence length="275" mass="30644">MKRPQILGLHAEPSKQMGIILAVIPFVMALILYFTASHLRHIDNEKDKLLPTAGQMVTAMERMAFTPDRRSGEYLLLEDTTASLGRIGAGVAMATALALFLGLNMGLYKGARGLFNPFITFIAMVPPLAILPILFISFGVGEWGKIMLIFIGTFPIMTRDINLYVKSLPKELIVKAQTLGANDLALTYRIIMPMVIPRLIDSLRLSLGSAWVYLIAAEAISATDGLGYRIFLMRRYLNMDVIIPYVLWIISLGLLIDLALRVLVAKKYPWYLAKK</sequence>
<keyword evidence="10" id="KW-1185">Reference proteome</keyword>
<dbReference type="GO" id="GO:0055085">
    <property type="term" value="P:transmembrane transport"/>
    <property type="evidence" value="ECO:0007669"/>
    <property type="project" value="InterPro"/>
</dbReference>
<protein>
    <submittedName>
        <fullName evidence="9">Binding-protein-dependent transport system inner membrane component family protein</fullName>
    </submittedName>
</protein>
<keyword evidence="5 7" id="KW-1133">Transmembrane helix</keyword>
<dbReference type="Gene3D" id="1.10.3720.10">
    <property type="entry name" value="MetI-like"/>
    <property type="match status" value="1"/>
</dbReference>
<evidence type="ECO:0000256" key="7">
    <source>
        <dbReference type="RuleBase" id="RU363032"/>
    </source>
</evidence>
<keyword evidence="4 7" id="KW-0812">Transmembrane</keyword>
<name>A0AB36FN63_ALTMA</name>
<feature type="transmembrane region" description="Helical" evidence="7">
    <location>
        <begin position="84"/>
        <end position="103"/>
    </location>
</feature>
<feature type="domain" description="ABC transmembrane type-1" evidence="8">
    <location>
        <begin position="84"/>
        <end position="264"/>
    </location>
</feature>
<dbReference type="SUPFAM" id="SSF161098">
    <property type="entry name" value="MetI-like"/>
    <property type="match status" value="1"/>
</dbReference>
<feature type="transmembrane region" description="Helical" evidence="7">
    <location>
        <begin position="20"/>
        <end position="39"/>
    </location>
</feature>
<gene>
    <name evidence="9" type="ORF">BFV95_4563</name>
</gene>
<proteinExistence type="inferred from homology"/>
<dbReference type="InterPro" id="IPR000515">
    <property type="entry name" value="MetI-like"/>
</dbReference>
<comment type="similarity">
    <text evidence="7">Belongs to the binding-protein-dependent transport system permease family.</text>
</comment>
<evidence type="ECO:0000256" key="3">
    <source>
        <dbReference type="ARBA" id="ARBA00022475"/>
    </source>
</evidence>
<evidence type="ECO:0000259" key="8">
    <source>
        <dbReference type="PROSITE" id="PS50928"/>
    </source>
</evidence>
<dbReference type="AlphaFoldDB" id="A0AB36FN63"/>
<dbReference type="Proteomes" id="UP000095392">
    <property type="component" value="Unassembled WGS sequence"/>
</dbReference>
<comment type="caution">
    <text evidence="9">The sequence shown here is derived from an EMBL/GenBank/DDBJ whole genome shotgun (WGS) entry which is preliminary data.</text>
</comment>
<evidence type="ECO:0000256" key="1">
    <source>
        <dbReference type="ARBA" id="ARBA00004651"/>
    </source>
</evidence>
<organism evidence="9 10">
    <name type="scientific">Alteromonas macleodii</name>
    <name type="common">Pseudoalteromonas macleodii</name>
    <dbReference type="NCBI Taxonomy" id="28108"/>
    <lineage>
        <taxon>Bacteria</taxon>
        <taxon>Pseudomonadati</taxon>
        <taxon>Pseudomonadota</taxon>
        <taxon>Gammaproteobacteria</taxon>
        <taxon>Alteromonadales</taxon>
        <taxon>Alteromonadaceae</taxon>
        <taxon>Alteromonas/Salinimonas group</taxon>
        <taxon>Alteromonas</taxon>
    </lineage>
</organism>
<evidence type="ECO:0000256" key="2">
    <source>
        <dbReference type="ARBA" id="ARBA00022448"/>
    </source>
</evidence>